<dbReference type="InterPro" id="IPR030922">
    <property type="entry name" value="LptF"/>
</dbReference>
<organism evidence="13 14">
    <name type="scientific">Neptunicella marina</name>
    <dbReference type="NCBI Taxonomy" id="2125989"/>
    <lineage>
        <taxon>Bacteria</taxon>
        <taxon>Pseudomonadati</taxon>
        <taxon>Pseudomonadota</taxon>
        <taxon>Gammaproteobacteria</taxon>
        <taxon>Alteromonadales</taxon>
        <taxon>Alteromonadaceae</taxon>
        <taxon>Neptunicella</taxon>
    </lineage>
</organism>
<dbReference type="NCBIfam" id="TIGR04407">
    <property type="entry name" value="LptF_YjgP"/>
    <property type="match status" value="1"/>
</dbReference>
<comment type="subunit">
    <text evidence="11">Component of the lipopolysaccharide transport and assembly complex. The LptBFG transporter is composed of two ATP-binding proteins (LptB) and two transmembrane proteins (LptF and LptG).</text>
</comment>
<evidence type="ECO:0000256" key="2">
    <source>
        <dbReference type="ARBA" id="ARBA00004429"/>
    </source>
</evidence>
<keyword evidence="9 12" id="KW-1133">Transmembrane helix</keyword>
<evidence type="ECO:0000313" key="13">
    <source>
        <dbReference type="EMBL" id="MBC3765496.1"/>
    </source>
</evidence>
<evidence type="ECO:0000256" key="10">
    <source>
        <dbReference type="ARBA" id="ARBA00023136"/>
    </source>
</evidence>
<proteinExistence type="inferred from homology"/>
<accession>A0A8J6IRK9</accession>
<dbReference type="Proteomes" id="UP000601768">
    <property type="component" value="Unassembled WGS sequence"/>
</dbReference>
<comment type="caution">
    <text evidence="13">The sequence shown here is derived from an EMBL/GenBank/DDBJ whole genome shotgun (WGS) entry which is preliminary data.</text>
</comment>
<protein>
    <recommendedName>
        <fullName evidence="4">Lipopolysaccharide export system permease protein LptF</fullName>
    </recommendedName>
</protein>
<dbReference type="EMBL" id="JACNEP010000004">
    <property type="protein sequence ID" value="MBC3765496.1"/>
    <property type="molecule type" value="Genomic_DNA"/>
</dbReference>
<feature type="transmembrane region" description="Helical" evidence="12">
    <location>
        <begin position="56"/>
        <end position="76"/>
    </location>
</feature>
<reference evidence="13" key="2">
    <citation type="submission" date="2020-08" db="EMBL/GenBank/DDBJ databases">
        <authorList>
            <person name="Lai Q."/>
        </authorList>
    </citation>
    <scope>NUCLEOTIDE SEQUENCE</scope>
    <source>
        <strain evidence="13">S27-2</strain>
    </source>
</reference>
<dbReference type="PANTHER" id="PTHR33529:SF7">
    <property type="entry name" value="LIPOPOLYSACCHARIDE EXPORT SYSTEM PERMEASE PROTEIN LPTF"/>
    <property type="match status" value="1"/>
</dbReference>
<keyword evidence="8 12" id="KW-0812">Transmembrane</keyword>
<feature type="transmembrane region" description="Helical" evidence="12">
    <location>
        <begin position="332"/>
        <end position="350"/>
    </location>
</feature>
<dbReference type="InterPro" id="IPR005495">
    <property type="entry name" value="LptG/LptF_permease"/>
</dbReference>
<evidence type="ECO:0000313" key="14">
    <source>
        <dbReference type="Proteomes" id="UP000601768"/>
    </source>
</evidence>
<evidence type="ECO:0000256" key="3">
    <source>
        <dbReference type="ARBA" id="ARBA00007725"/>
    </source>
</evidence>
<evidence type="ECO:0000256" key="6">
    <source>
        <dbReference type="ARBA" id="ARBA00022475"/>
    </source>
</evidence>
<dbReference type="GO" id="GO:0015920">
    <property type="term" value="P:lipopolysaccharide transport"/>
    <property type="evidence" value="ECO:0007669"/>
    <property type="project" value="TreeGrafter"/>
</dbReference>
<evidence type="ECO:0000256" key="4">
    <source>
        <dbReference type="ARBA" id="ARBA00014213"/>
    </source>
</evidence>
<comment type="subcellular location">
    <subcellularLocation>
        <location evidence="2">Cell inner membrane</location>
        <topology evidence="2">Multi-pass membrane protein</topology>
    </subcellularLocation>
</comment>
<dbReference type="AlphaFoldDB" id="A0A8J6IRK9"/>
<reference evidence="13" key="1">
    <citation type="journal article" date="2018" name="Int. J. Syst. Evol. Microbiol.">
        <title>Neptunicella marina gen. nov., sp. nov., isolated from surface seawater.</title>
        <authorList>
            <person name="Liu X."/>
            <person name="Lai Q."/>
            <person name="Du Y."/>
            <person name="Zhang X."/>
            <person name="Liu Z."/>
            <person name="Sun F."/>
            <person name="Shao Z."/>
        </authorList>
    </citation>
    <scope>NUCLEOTIDE SEQUENCE</scope>
    <source>
        <strain evidence="13">S27-2</strain>
    </source>
</reference>
<evidence type="ECO:0000256" key="11">
    <source>
        <dbReference type="ARBA" id="ARBA00026081"/>
    </source>
</evidence>
<comment type="function">
    <text evidence="1">Part of the ABC transporter complex LptBFG involved in the translocation of lipopolysaccharide (LPS) from the inner membrane to the outer membrane.</text>
</comment>
<dbReference type="GO" id="GO:0055085">
    <property type="term" value="P:transmembrane transport"/>
    <property type="evidence" value="ECO:0007669"/>
    <property type="project" value="InterPro"/>
</dbReference>
<keyword evidence="14" id="KW-1185">Reference proteome</keyword>
<feature type="transmembrane region" description="Helical" evidence="12">
    <location>
        <begin position="271"/>
        <end position="290"/>
    </location>
</feature>
<evidence type="ECO:0000256" key="1">
    <source>
        <dbReference type="ARBA" id="ARBA00002265"/>
    </source>
</evidence>
<gene>
    <name evidence="13" type="primary">lptF</name>
    <name evidence="13" type="ORF">H8B19_06380</name>
</gene>
<comment type="similarity">
    <text evidence="3">Belongs to the LptF/LptG family.</text>
</comment>
<keyword evidence="7" id="KW-0997">Cell inner membrane</keyword>
<feature type="transmembrane region" description="Helical" evidence="12">
    <location>
        <begin position="97"/>
        <end position="121"/>
    </location>
</feature>
<evidence type="ECO:0000256" key="5">
    <source>
        <dbReference type="ARBA" id="ARBA00022448"/>
    </source>
</evidence>
<keyword evidence="10 12" id="KW-0472">Membrane</keyword>
<keyword evidence="6" id="KW-1003">Cell membrane</keyword>
<evidence type="ECO:0000256" key="12">
    <source>
        <dbReference type="SAM" id="Phobius"/>
    </source>
</evidence>
<dbReference type="Pfam" id="PF03739">
    <property type="entry name" value="LptF_LptG"/>
    <property type="match status" value="1"/>
</dbReference>
<keyword evidence="5" id="KW-0813">Transport</keyword>
<feature type="transmembrane region" description="Helical" evidence="12">
    <location>
        <begin position="302"/>
        <end position="320"/>
    </location>
</feature>
<evidence type="ECO:0000256" key="9">
    <source>
        <dbReference type="ARBA" id="ARBA00022989"/>
    </source>
</evidence>
<dbReference type="PANTHER" id="PTHR33529">
    <property type="entry name" value="SLR0882 PROTEIN-RELATED"/>
    <property type="match status" value="1"/>
</dbReference>
<dbReference type="RefSeq" id="WP_186505971.1">
    <property type="nucleotide sequence ID" value="NZ_JACNEP010000004.1"/>
</dbReference>
<evidence type="ECO:0000256" key="7">
    <source>
        <dbReference type="ARBA" id="ARBA00022519"/>
    </source>
</evidence>
<name>A0A8J6IRK9_9ALTE</name>
<feature type="transmembrane region" description="Helical" evidence="12">
    <location>
        <begin position="16"/>
        <end position="36"/>
    </location>
</feature>
<evidence type="ECO:0000256" key="8">
    <source>
        <dbReference type="ARBA" id="ARBA00022692"/>
    </source>
</evidence>
<sequence length="368" mass="41018">MLLFRYLLSETMKSQIAVFMVLMAIFITQKFVRVLADATNGDIPAGLIMGFLSLQLPVLAALILPLSLFLGIMLAHGRLYADSEMAVLRACGISEWYVTRVMLFLGLMVAIVTASLTLWLAPAAVEREYQLEEQAGAESGLTTLIPGRFQETANEQAVMFVHDIGTDNNQLEGVFVAQHKNQEEDKSVHLVYAKIGNVTEEADGSQQLILQQGKQYEGMRGQRDYQIVSFDQYQIQIAEQQAEQKRRKLTAYPTMQLLDDNSIDAIAELQWRISIPLSIMFLVLIAVPLSSVDPRQGRFGKIFPALLMYLGYFLLLMAGRKVLEDGKIPPQFGLWWVHGVVLLIGFVLLVRGRSLGVKIRAGLLGGRA</sequence>
<dbReference type="GO" id="GO:0043190">
    <property type="term" value="C:ATP-binding cassette (ABC) transporter complex"/>
    <property type="evidence" value="ECO:0007669"/>
    <property type="project" value="InterPro"/>
</dbReference>